<evidence type="ECO:0000256" key="6">
    <source>
        <dbReference type="SAM" id="Phobius"/>
    </source>
</evidence>
<dbReference type="Pfam" id="PF01825">
    <property type="entry name" value="GPS"/>
    <property type="match status" value="1"/>
</dbReference>
<dbReference type="PANTHER" id="PTHR12011">
    <property type="entry name" value="ADHESION G-PROTEIN COUPLED RECEPTOR"/>
    <property type="match status" value="1"/>
</dbReference>
<dbReference type="GO" id="GO:0004930">
    <property type="term" value="F:G protein-coupled receptor activity"/>
    <property type="evidence" value="ECO:0007669"/>
    <property type="project" value="InterPro"/>
</dbReference>
<evidence type="ECO:0000313" key="9">
    <source>
        <dbReference type="Proteomes" id="UP001497382"/>
    </source>
</evidence>
<dbReference type="InterPro" id="IPR000203">
    <property type="entry name" value="GPS"/>
</dbReference>
<keyword evidence="4 6" id="KW-0472">Membrane</keyword>
<dbReference type="EMBL" id="CAXIEN010000337">
    <property type="protein sequence ID" value="CAL1293923.1"/>
    <property type="molecule type" value="Genomic_DNA"/>
</dbReference>
<feature type="transmembrane region" description="Helical" evidence="6">
    <location>
        <begin position="56"/>
        <end position="76"/>
    </location>
</feature>
<evidence type="ECO:0000256" key="1">
    <source>
        <dbReference type="ARBA" id="ARBA00004141"/>
    </source>
</evidence>
<protein>
    <recommendedName>
        <fullName evidence="7">GAIN-B domain-containing protein</fullName>
    </recommendedName>
</protein>
<dbReference type="Gene3D" id="1.20.1070.10">
    <property type="entry name" value="Rhodopsin 7-helix transmembrane proteins"/>
    <property type="match status" value="1"/>
</dbReference>
<evidence type="ECO:0000256" key="5">
    <source>
        <dbReference type="ARBA" id="ARBA00023157"/>
    </source>
</evidence>
<feature type="transmembrane region" description="Helical" evidence="6">
    <location>
        <begin position="192"/>
        <end position="214"/>
    </location>
</feature>
<accession>A0AAV2BCN4</accession>
<feature type="transmembrane region" description="Helical" evidence="6">
    <location>
        <begin position="144"/>
        <end position="172"/>
    </location>
</feature>
<dbReference type="Pfam" id="PF00002">
    <property type="entry name" value="7tm_2"/>
    <property type="match status" value="1"/>
</dbReference>
<feature type="non-terminal residue" evidence="8">
    <location>
        <position position="1"/>
    </location>
</feature>
<keyword evidence="5" id="KW-1015">Disulfide bond</keyword>
<evidence type="ECO:0000256" key="2">
    <source>
        <dbReference type="ARBA" id="ARBA00022692"/>
    </source>
</evidence>
<proteinExistence type="predicted"/>
<dbReference type="InterPro" id="IPR000832">
    <property type="entry name" value="GPCR_2_secretin-like"/>
</dbReference>
<keyword evidence="9" id="KW-1185">Reference proteome</keyword>
<evidence type="ECO:0000313" key="8">
    <source>
        <dbReference type="EMBL" id="CAL1293923.1"/>
    </source>
</evidence>
<dbReference type="InterPro" id="IPR046338">
    <property type="entry name" value="GAIN_dom_sf"/>
</dbReference>
<keyword evidence="2 6" id="KW-0812">Transmembrane</keyword>
<evidence type="ECO:0000259" key="7">
    <source>
        <dbReference type="PROSITE" id="PS50221"/>
    </source>
</evidence>
<dbReference type="GO" id="GO:0005886">
    <property type="term" value="C:plasma membrane"/>
    <property type="evidence" value="ECO:0007669"/>
    <property type="project" value="TreeGrafter"/>
</dbReference>
<comment type="subcellular location">
    <subcellularLocation>
        <location evidence="1">Membrane</location>
        <topology evidence="1">Multi-pass membrane protein</topology>
    </subcellularLocation>
</comment>
<dbReference type="AlphaFoldDB" id="A0AAV2BCN4"/>
<dbReference type="InterPro" id="IPR057244">
    <property type="entry name" value="GAIN_B"/>
</dbReference>
<evidence type="ECO:0000256" key="4">
    <source>
        <dbReference type="ARBA" id="ARBA00023136"/>
    </source>
</evidence>
<dbReference type="PANTHER" id="PTHR12011:SF347">
    <property type="entry name" value="FI21270P1-RELATED"/>
    <property type="match status" value="1"/>
</dbReference>
<gene>
    <name evidence="8" type="ORF">LARSCL_LOCUS18481</name>
</gene>
<reference evidence="8 9" key="1">
    <citation type="submission" date="2024-04" db="EMBL/GenBank/DDBJ databases">
        <authorList>
            <person name="Rising A."/>
            <person name="Reimegard J."/>
            <person name="Sonavane S."/>
            <person name="Akerstrom W."/>
            <person name="Nylinder S."/>
            <person name="Hedman E."/>
            <person name="Kallberg Y."/>
        </authorList>
    </citation>
    <scope>NUCLEOTIDE SEQUENCE [LARGE SCALE GENOMIC DNA]</scope>
</reference>
<feature type="transmembrane region" description="Helical" evidence="6">
    <location>
        <begin position="88"/>
        <end position="108"/>
    </location>
</feature>
<organism evidence="8 9">
    <name type="scientific">Larinioides sclopetarius</name>
    <dbReference type="NCBI Taxonomy" id="280406"/>
    <lineage>
        <taxon>Eukaryota</taxon>
        <taxon>Metazoa</taxon>
        <taxon>Ecdysozoa</taxon>
        <taxon>Arthropoda</taxon>
        <taxon>Chelicerata</taxon>
        <taxon>Arachnida</taxon>
        <taxon>Araneae</taxon>
        <taxon>Araneomorphae</taxon>
        <taxon>Entelegynae</taxon>
        <taxon>Araneoidea</taxon>
        <taxon>Araneidae</taxon>
        <taxon>Larinioides</taxon>
    </lineage>
</organism>
<sequence length="287" mass="32031">SKAKGGWSTDGCSIANTSAEETSCQCTQLGTYAIMSKIRAPFAIQEEEEWVKMTKWICFGISIVLLVFYILVILIRSSLHEQYHIIRLNMATATLGGLVSFFLTDFLFESENPVVPACMIGGCFMLFYNYGYDYRCLVGPTANFRWLLVSPILLASVIAFAFSILTCINYGTPAVKKTAIVNELSSATRANFIVIILFMLTWIFGIFALVDLGFDSDEIPAFNPIFQILNACLGIFIVCLIGLGSKHFRYCLCHSDKNNTKTKALNLDPFDIHDKAATNSRKKIYMS</sequence>
<feature type="transmembrane region" description="Helical" evidence="6">
    <location>
        <begin position="226"/>
        <end position="245"/>
    </location>
</feature>
<feature type="transmembrane region" description="Helical" evidence="6">
    <location>
        <begin position="114"/>
        <end position="132"/>
    </location>
</feature>
<keyword evidence="3 6" id="KW-1133">Transmembrane helix</keyword>
<comment type="caution">
    <text evidence="8">The sequence shown here is derived from an EMBL/GenBank/DDBJ whole genome shotgun (WGS) entry which is preliminary data.</text>
</comment>
<dbReference type="PROSITE" id="PS50221">
    <property type="entry name" value="GAIN_B"/>
    <property type="match status" value="1"/>
</dbReference>
<dbReference type="SMART" id="SM00303">
    <property type="entry name" value="GPS"/>
    <property type="match status" value="1"/>
</dbReference>
<feature type="domain" description="GAIN-B" evidence="7">
    <location>
        <begin position="1"/>
        <end position="42"/>
    </location>
</feature>
<name>A0AAV2BCN4_9ARAC</name>
<evidence type="ECO:0000256" key="3">
    <source>
        <dbReference type="ARBA" id="ARBA00022989"/>
    </source>
</evidence>
<dbReference type="Proteomes" id="UP001497382">
    <property type="component" value="Unassembled WGS sequence"/>
</dbReference>
<dbReference type="Gene3D" id="2.60.220.50">
    <property type="match status" value="1"/>
</dbReference>